<protein>
    <submittedName>
        <fullName evidence="1">Uncharacterized protein</fullName>
    </submittedName>
</protein>
<evidence type="ECO:0000313" key="1">
    <source>
        <dbReference type="EMBL" id="CAD7434096.1"/>
    </source>
</evidence>
<dbReference type="AlphaFoldDB" id="A0A7R9HTE1"/>
<accession>A0A7R9HTE1</accession>
<sequence length="79" mass="9527">MAVLQRRREILLYCNYEDNDAISERERERERVGLMSGWLKDYSYKCQPIDYSDNPIALRVRTVLTSTCKHCQPTRRWDN</sequence>
<dbReference type="EMBL" id="OB797110">
    <property type="protein sequence ID" value="CAD7434096.1"/>
    <property type="molecule type" value="Genomic_DNA"/>
</dbReference>
<gene>
    <name evidence="1" type="ORF">TMSB3V08_LOCUS10753</name>
</gene>
<organism evidence="1">
    <name type="scientific">Timema monikensis</name>
    <dbReference type="NCBI Taxonomy" id="170555"/>
    <lineage>
        <taxon>Eukaryota</taxon>
        <taxon>Metazoa</taxon>
        <taxon>Ecdysozoa</taxon>
        <taxon>Arthropoda</taxon>
        <taxon>Hexapoda</taxon>
        <taxon>Insecta</taxon>
        <taxon>Pterygota</taxon>
        <taxon>Neoptera</taxon>
        <taxon>Polyneoptera</taxon>
        <taxon>Phasmatodea</taxon>
        <taxon>Timematodea</taxon>
        <taxon>Timematoidea</taxon>
        <taxon>Timematidae</taxon>
        <taxon>Timema</taxon>
    </lineage>
</organism>
<proteinExistence type="predicted"/>
<reference evidence="1" key="1">
    <citation type="submission" date="2020-11" db="EMBL/GenBank/DDBJ databases">
        <authorList>
            <person name="Tran Van P."/>
        </authorList>
    </citation>
    <scope>NUCLEOTIDE SEQUENCE</scope>
</reference>
<name>A0A7R9HTE1_9NEOP</name>